<evidence type="ECO:0000259" key="2">
    <source>
        <dbReference type="Pfam" id="PF03795"/>
    </source>
</evidence>
<dbReference type="PANTHER" id="PTHR33606">
    <property type="entry name" value="PROTEIN YCII"/>
    <property type="match status" value="1"/>
</dbReference>
<comment type="similarity">
    <text evidence="1">Belongs to the YciI family.</text>
</comment>
<proteinExistence type="inferred from homology"/>
<dbReference type="InterPro" id="IPR011008">
    <property type="entry name" value="Dimeric_a/b-barrel"/>
</dbReference>
<dbReference type="InterPro" id="IPR051807">
    <property type="entry name" value="Sec-metab_biosynth-assoc"/>
</dbReference>
<dbReference type="KEGG" id="cmp:Cha6605_4909"/>
<dbReference type="EMBL" id="CP003600">
    <property type="protein sequence ID" value="AFY95819.1"/>
    <property type="molecule type" value="Genomic_DNA"/>
</dbReference>
<sequence length="99" mass="11488">MTLDPKSKIQMTRYILWGSYCEDVATKRTPYREAHLAGLARQKAEGLLITIGPTQDLTKVFGIYEATNENQVRQAIEADPYWEHGIWTEYQVKEWIQAL</sequence>
<dbReference type="Gene3D" id="3.30.70.1060">
    <property type="entry name" value="Dimeric alpha+beta barrel"/>
    <property type="match status" value="1"/>
</dbReference>
<dbReference type="InterPro" id="IPR005545">
    <property type="entry name" value="YCII"/>
</dbReference>
<dbReference type="PATRIC" id="fig|1173020.3.peg.5622"/>
<dbReference type="HOGENOM" id="CLU_110355_5_1_3"/>
<accession>K9UNR6</accession>
<dbReference type="AlphaFoldDB" id="K9UNR6"/>
<evidence type="ECO:0000256" key="1">
    <source>
        <dbReference type="ARBA" id="ARBA00007689"/>
    </source>
</evidence>
<dbReference type="eggNOG" id="COG2350">
    <property type="taxonomic scope" value="Bacteria"/>
</dbReference>
<keyword evidence="4" id="KW-1185">Reference proteome</keyword>
<dbReference type="Pfam" id="PF03795">
    <property type="entry name" value="YCII"/>
    <property type="match status" value="1"/>
</dbReference>
<protein>
    <recommendedName>
        <fullName evidence="2">YCII-related domain-containing protein</fullName>
    </recommendedName>
</protein>
<evidence type="ECO:0000313" key="4">
    <source>
        <dbReference type="Proteomes" id="UP000010366"/>
    </source>
</evidence>
<dbReference type="STRING" id="1173020.Cha6605_4909"/>
<dbReference type="PANTHER" id="PTHR33606:SF3">
    <property type="entry name" value="PROTEIN YCII"/>
    <property type="match status" value="1"/>
</dbReference>
<reference evidence="3 4" key="1">
    <citation type="submission" date="2012-05" db="EMBL/GenBank/DDBJ databases">
        <title>Finished chromosome of genome of Chamaesiphon sp. PCC 6605.</title>
        <authorList>
            <consortium name="US DOE Joint Genome Institute"/>
            <person name="Gugger M."/>
            <person name="Coursin T."/>
            <person name="Rippka R."/>
            <person name="Tandeau De Marsac N."/>
            <person name="Huntemann M."/>
            <person name="Wei C.-L."/>
            <person name="Han J."/>
            <person name="Detter J.C."/>
            <person name="Han C."/>
            <person name="Tapia R."/>
            <person name="Chen A."/>
            <person name="Kyrpides N."/>
            <person name="Mavromatis K."/>
            <person name="Markowitz V."/>
            <person name="Szeto E."/>
            <person name="Ivanova N."/>
            <person name="Pagani I."/>
            <person name="Pati A."/>
            <person name="Goodwin L."/>
            <person name="Nordberg H.P."/>
            <person name="Cantor M.N."/>
            <person name="Hua S.X."/>
            <person name="Woyke T."/>
            <person name="Kerfeld C.A."/>
        </authorList>
    </citation>
    <scope>NUCLEOTIDE SEQUENCE [LARGE SCALE GENOMIC DNA]</scope>
    <source>
        <strain evidence="4">ATCC 27169 / PCC 6605</strain>
    </source>
</reference>
<evidence type="ECO:0000313" key="3">
    <source>
        <dbReference type="EMBL" id="AFY95819.1"/>
    </source>
</evidence>
<feature type="domain" description="YCII-related" evidence="2">
    <location>
        <begin position="13"/>
        <end position="95"/>
    </location>
</feature>
<dbReference type="Proteomes" id="UP000010366">
    <property type="component" value="Chromosome"/>
</dbReference>
<dbReference type="NCBIfam" id="NF009506">
    <property type="entry name" value="PRK12864.1"/>
    <property type="match status" value="1"/>
</dbReference>
<dbReference type="SUPFAM" id="SSF54909">
    <property type="entry name" value="Dimeric alpha+beta barrel"/>
    <property type="match status" value="1"/>
</dbReference>
<gene>
    <name evidence="3" type="ORF">Cha6605_4909</name>
</gene>
<organism evidence="3 4">
    <name type="scientific">Chamaesiphon minutus (strain ATCC 27169 / PCC 6605)</name>
    <dbReference type="NCBI Taxonomy" id="1173020"/>
    <lineage>
        <taxon>Bacteria</taxon>
        <taxon>Bacillati</taxon>
        <taxon>Cyanobacteriota</taxon>
        <taxon>Cyanophyceae</taxon>
        <taxon>Gomontiellales</taxon>
        <taxon>Chamaesiphonaceae</taxon>
        <taxon>Chamaesiphon</taxon>
    </lineage>
</organism>
<name>K9UNR6_CHAP6</name>